<dbReference type="Proteomes" id="UP000255517">
    <property type="component" value="Unassembled WGS sequence"/>
</dbReference>
<accession>A0A379C6H1</accession>
<sequence>MDKNFEVAIEYSDNQADWEAFIKLLVDKFKEERE</sequence>
<gene>
    <name evidence="1" type="ORF">NCTC13149_01598</name>
</gene>
<evidence type="ECO:0000313" key="2">
    <source>
        <dbReference type="Proteomes" id="UP000255517"/>
    </source>
</evidence>
<name>A0A379C6H1_9FIRM</name>
<reference evidence="1 2" key="1">
    <citation type="submission" date="2018-06" db="EMBL/GenBank/DDBJ databases">
        <authorList>
            <consortium name="Pathogen Informatics"/>
            <person name="Doyle S."/>
        </authorList>
    </citation>
    <scope>NUCLEOTIDE SEQUENCE [LARGE SCALE GENOMIC DNA]</scope>
    <source>
        <strain evidence="1 2">NCTC13149</strain>
    </source>
</reference>
<evidence type="ECO:0000313" key="1">
    <source>
        <dbReference type="EMBL" id="SUB57741.1"/>
    </source>
</evidence>
<protein>
    <submittedName>
        <fullName evidence="1">Uncharacterized protein</fullName>
    </submittedName>
</protein>
<organism evidence="1 2">
    <name type="scientific">Peptoniphilus lacrimalis</name>
    <dbReference type="NCBI Taxonomy" id="33031"/>
    <lineage>
        <taxon>Bacteria</taxon>
        <taxon>Bacillati</taxon>
        <taxon>Bacillota</taxon>
        <taxon>Tissierellia</taxon>
        <taxon>Tissierellales</taxon>
        <taxon>Peptoniphilaceae</taxon>
        <taxon>Peptoniphilus</taxon>
    </lineage>
</organism>
<proteinExistence type="predicted"/>
<dbReference type="AlphaFoldDB" id="A0A379C6H1"/>
<dbReference type="EMBL" id="UGSZ01000001">
    <property type="protein sequence ID" value="SUB57741.1"/>
    <property type="molecule type" value="Genomic_DNA"/>
</dbReference>